<name>A0A3P6PAQ0_9BILA</name>
<sequence>MHQPESAVSVTSIRPMPNDLKKAVKNLHMNWYIHAVKALFGQLGKQLYQQLAEGIRNILILTWERKTLASCLDKIVDERDLAAGARCLVKARYKITPQKFGKSSKPKDDYSPAFLLASNSMEDASSASKDSHLPIKSTKKARHHLINSYRLPTEISLPQNSTKSYPKISQSSKLRRNESNKSQRQFEYFEGNHLKMRPIKRLRTTRVSNSPNRIRWPKKLKVAKKNGASAKKSSSRLRASLAVLAYGPKKAGPKIEPGLIGPINELERTRSASKFKAMKARSTSYITGPTIASFFKGLQRRSKHRKSTISLTDILNGARWHAEKTKLNSTQEISRKNSDHKWNQNSAPVSLFTLTNSTNAGILMQLKVLGKVRNRSKRSPYRLISNQIMKSDNIIIDVSYFSVSSPKLINHLPFLCAFVVSCSVAVSENSYCREICGVCVCVCVGRGGRRGGRGREGVKFAAHFQLSNQESSEVRFWERGISINVIIAASALFSNAEMNKQVS</sequence>
<dbReference type="AlphaFoldDB" id="A0A3P6PAQ0"/>
<organism evidence="2 3">
    <name type="scientific">Gongylonema pulchrum</name>
    <dbReference type="NCBI Taxonomy" id="637853"/>
    <lineage>
        <taxon>Eukaryota</taxon>
        <taxon>Metazoa</taxon>
        <taxon>Ecdysozoa</taxon>
        <taxon>Nematoda</taxon>
        <taxon>Chromadorea</taxon>
        <taxon>Rhabditida</taxon>
        <taxon>Spirurina</taxon>
        <taxon>Spiruromorpha</taxon>
        <taxon>Spiruroidea</taxon>
        <taxon>Gongylonematidae</taxon>
        <taxon>Gongylonema</taxon>
    </lineage>
</organism>
<feature type="region of interest" description="Disordered" evidence="1">
    <location>
        <begin position="157"/>
        <end position="183"/>
    </location>
</feature>
<dbReference type="Proteomes" id="UP000271098">
    <property type="component" value="Unassembled WGS sequence"/>
</dbReference>
<dbReference type="OrthoDB" id="5868188at2759"/>
<protein>
    <submittedName>
        <fullName evidence="2">Uncharacterized protein</fullName>
    </submittedName>
</protein>
<reference evidence="2 3" key="1">
    <citation type="submission" date="2018-11" db="EMBL/GenBank/DDBJ databases">
        <authorList>
            <consortium name="Pathogen Informatics"/>
        </authorList>
    </citation>
    <scope>NUCLEOTIDE SEQUENCE [LARGE SCALE GENOMIC DNA]</scope>
</reference>
<feature type="compositionally biased region" description="Polar residues" evidence="1">
    <location>
        <begin position="157"/>
        <end position="172"/>
    </location>
</feature>
<gene>
    <name evidence="2" type="ORF">GPUH_LOCUS771</name>
</gene>
<evidence type="ECO:0000313" key="3">
    <source>
        <dbReference type="Proteomes" id="UP000271098"/>
    </source>
</evidence>
<proteinExistence type="predicted"/>
<accession>A0A3P6PAQ0</accession>
<keyword evidence="3" id="KW-1185">Reference proteome</keyword>
<dbReference type="EMBL" id="UYRT01000771">
    <property type="protein sequence ID" value="VDK28690.1"/>
    <property type="molecule type" value="Genomic_DNA"/>
</dbReference>
<evidence type="ECO:0000313" key="2">
    <source>
        <dbReference type="EMBL" id="VDK28690.1"/>
    </source>
</evidence>
<evidence type="ECO:0000256" key="1">
    <source>
        <dbReference type="SAM" id="MobiDB-lite"/>
    </source>
</evidence>